<feature type="signal peptide" evidence="13">
    <location>
        <begin position="1"/>
        <end position="17"/>
    </location>
</feature>
<evidence type="ECO:0000313" key="17">
    <source>
        <dbReference type="Proteomes" id="UP000683925"/>
    </source>
</evidence>
<keyword evidence="13" id="KW-0732">Signal</keyword>
<protein>
    <recommendedName>
        <fullName evidence="18">Cytochrome b561 domain-containing protein</fullName>
    </recommendedName>
</protein>
<dbReference type="InterPro" id="IPR001433">
    <property type="entry name" value="OxRdtase_FAD/NAD-bd"/>
</dbReference>
<evidence type="ECO:0000259" key="15">
    <source>
        <dbReference type="Pfam" id="PF03188"/>
    </source>
</evidence>
<keyword evidence="3" id="KW-0813">Transport</keyword>
<sequence>MLTKLLFFAFAITQSYCSDQSNRYPQNSFLEDSFIGQQDPYEVNYQEDQSNDNYVLFYFHQYSNFIGWAILVDLGIIANRYGILKKNKYDIHAIIMSIVVLPSIIAELFMIFSGNTPPLYGKQNLQGFHNIIGYIFLGLMISQMLGGVIIKFCIQSVNTQTHLKIKSLLHIYTGYVIYLLGKIQLGFGYYMTYKLQNEKGKGDIISFWCVYSFIFLWRIIFEFLYQKGKIYLILIKNNSVPKEHSGTLQDSLLIQYIEQNEQSHIYNEFQNKFWLIFNDEIIDLTGFTHPGGQYIWERVKGREVSRFVYGGCGLEDGTAKQYPHSQNAIVLLKNHVIGSLNNIAFTIPVDENNANNSTQWKLETITKLNDKTSYFGFTNPKFNIISQFTTIHSFGKYFQIQSIQSKKTPIRQYTCVASMAPENVAYRKELVKYIDYIYTTKQQAKVPQQPKYLQELPLMIKCYESQGGFSQYIHNHKDEMYDIQGPYGPPHGLPNRGNIVIICGGTGIFPFLDLLDFLLKTVIHQIALNKFGKQTADNLNPYDCQFNPNIHITLFFAAANKSELIGSDILFPIIQLQKYLDKQYLRLIIKIKDKIEGIETIEERFSKEMFDKFLGKTMDYQRFLICGPPPMQASVPIILQEMGVQNRFIHFI</sequence>
<dbReference type="CDD" id="cd08760">
    <property type="entry name" value="Cyt_b561_FRRS1_like"/>
    <property type="match status" value="1"/>
</dbReference>
<evidence type="ECO:0000256" key="8">
    <source>
        <dbReference type="ARBA" id="ARBA00022989"/>
    </source>
</evidence>
<feature type="transmembrane region" description="Helical" evidence="12">
    <location>
        <begin position="91"/>
        <end position="111"/>
    </location>
</feature>
<feature type="transmembrane region" description="Helical" evidence="12">
    <location>
        <begin position="131"/>
        <end position="154"/>
    </location>
</feature>
<dbReference type="Proteomes" id="UP000683925">
    <property type="component" value="Unassembled WGS sequence"/>
</dbReference>
<evidence type="ECO:0008006" key="18">
    <source>
        <dbReference type="Google" id="ProtNLM"/>
    </source>
</evidence>
<feature type="domain" description="Oxidoreductase FAD/NAD(P)-binding" evidence="14">
    <location>
        <begin position="502"/>
        <end position="635"/>
    </location>
</feature>
<evidence type="ECO:0000256" key="10">
    <source>
        <dbReference type="ARBA" id="ARBA00023136"/>
    </source>
</evidence>
<feature type="binding site" evidence="11">
    <location>
        <position position="461"/>
    </location>
    <ligand>
        <name>FAD</name>
        <dbReference type="ChEBI" id="CHEBI:57692"/>
    </ligand>
</feature>
<comment type="subcellular location">
    <subcellularLocation>
        <location evidence="2">Membrane</location>
    </subcellularLocation>
</comment>
<evidence type="ECO:0000256" key="9">
    <source>
        <dbReference type="ARBA" id="ARBA00023002"/>
    </source>
</evidence>
<dbReference type="GO" id="GO:0016491">
    <property type="term" value="F:oxidoreductase activity"/>
    <property type="evidence" value="ECO:0007669"/>
    <property type="project" value="UniProtKB-KW"/>
</dbReference>
<comment type="caution">
    <text evidence="16">The sequence shown here is derived from an EMBL/GenBank/DDBJ whole genome shotgun (WGS) entry which is preliminary data.</text>
</comment>
<evidence type="ECO:0000313" key="16">
    <source>
        <dbReference type="EMBL" id="CAD8182374.1"/>
    </source>
</evidence>
<keyword evidence="4 11" id="KW-0285">Flavoprotein</keyword>
<feature type="chain" id="PRO_5035854051" description="Cytochrome b561 domain-containing protein" evidence="13">
    <location>
        <begin position="18"/>
        <end position="652"/>
    </location>
</feature>
<evidence type="ECO:0000256" key="2">
    <source>
        <dbReference type="ARBA" id="ARBA00004370"/>
    </source>
</evidence>
<dbReference type="PANTHER" id="PTHR19370">
    <property type="entry name" value="NADH-CYTOCHROME B5 REDUCTASE"/>
    <property type="match status" value="1"/>
</dbReference>
<feature type="transmembrane region" description="Helical" evidence="12">
    <location>
        <begin position="65"/>
        <end position="84"/>
    </location>
</feature>
<dbReference type="EMBL" id="CAJJDP010000077">
    <property type="protein sequence ID" value="CAD8182374.1"/>
    <property type="molecule type" value="Genomic_DNA"/>
</dbReference>
<keyword evidence="6 11" id="KW-0274">FAD</keyword>
<accession>A0A8S1VX79</accession>
<feature type="domain" description="Cytochrome b561" evidence="15">
    <location>
        <begin position="65"/>
        <end position="189"/>
    </location>
</feature>
<evidence type="ECO:0000256" key="1">
    <source>
        <dbReference type="ARBA" id="ARBA00001974"/>
    </source>
</evidence>
<keyword evidence="8 12" id="KW-1133">Transmembrane helix</keyword>
<keyword evidence="5 12" id="KW-0812">Transmembrane</keyword>
<evidence type="ECO:0000256" key="5">
    <source>
        <dbReference type="ARBA" id="ARBA00022692"/>
    </source>
</evidence>
<reference evidence="16" key="1">
    <citation type="submission" date="2021-01" db="EMBL/GenBank/DDBJ databases">
        <authorList>
            <consortium name="Genoscope - CEA"/>
            <person name="William W."/>
        </authorList>
    </citation>
    <scope>NUCLEOTIDE SEQUENCE</scope>
</reference>
<evidence type="ECO:0000256" key="12">
    <source>
        <dbReference type="SAM" id="Phobius"/>
    </source>
</evidence>
<dbReference type="GO" id="GO:0016020">
    <property type="term" value="C:membrane"/>
    <property type="evidence" value="ECO:0007669"/>
    <property type="project" value="UniProtKB-SubCell"/>
</dbReference>
<evidence type="ECO:0000259" key="14">
    <source>
        <dbReference type="Pfam" id="PF00175"/>
    </source>
</evidence>
<keyword evidence="7" id="KW-0249">Electron transport</keyword>
<dbReference type="PANTHER" id="PTHR19370:SF185">
    <property type="entry name" value="NADH-CYTOCHROME B5 REDUCTASE"/>
    <property type="match status" value="1"/>
</dbReference>
<dbReference type="InterPro" id="IPR006593">
    <property type="entry name" value="Cyt_b561/ferric_Rdtase_TM"/>
</dbReference>
<proteinExistence type="predicted"/>
<evidence type="ECO:0000256" key="13">
    <source>
        <dbReference type="SAM" id="SignalP"/>
    </source>
</evidence>
<dbReference type="GO" id="GO:0071949">
    <property type="term" value="F:FAD binding"/>
    <property type="evidence" value="ECO:0007669"/>
    <property type="project" value="TreeGrafter"/>
</dbReference>
<evidence type="ECO:0000256" key="4">
    <source>
        <dbReference type="ARBA" id="ARBA00022630"/>
    </source>
</evidence>
<dbReference type="InterPro" id="IPR001834">
    <property type="entry name" value="CBR-like"/>
</dbReference>
<keyword evidence="9" id="KW-0560">Oxidoreductase</keyword>
<comment type="cofactor">
    <cofactor evidence="1 11">
        <name>FAD</name>
        <dbReference type="ChEBI" id="CHEBI:57692"/>
    </cofactor>
</comment>
<dbReference type="OMA" id="DIHAIIM"/>
<name>A0A8S1VX79_PAROT</name>
<keyword evidence="17" id="KW-1185">Reference proteome</keyword>
<dbReference type="AlphaFoldDB" id="A0A8S1VX79"/>
<evidence type="ECO:0000256" key="3">
    <source>
        <dbReference type="ARBA" id="ARBA00022448"/>
    </source>
</evidence>
<evidence type="ECO:0000256" key="7">
    <source>
        <dbReference type="ARBA" id="ARBA00022982"/>
    </source>
</evidence>
<dbReference type="Pfam" id="PF03188">
    <property type="entry name" value="Cytochrom_B561"/>
    <property type="match status" value="1"/>
</dbReference>
<gene>
    <name evidence="16" type="ORF">POCTA_138.1.T0780256</name>
</gene>
<feature type="transmembrane region" description="Helical" evidence="12">
    <location>
        <begin position="175"/>
        <end position="193"/>
    </location>
</feature>
<dbReference type="OrthoDB" id="301208at2759"/>
<evidence type="ECO:0000256" key="6">
    <source>
        <dbReference type="ARBA" id="ARBA00022827"/>
    </source>
</evidence>
<dbReference type="Pfam" id="PF00175">
    <property type="entry name" value="NAD_binding_1"/>
    <property type="match status" value="1"/>
</dbReference>
<feature type="transmembrane region" description="Helical" evidence="12">
    <location>
        <begin position="205"/>
        <end position="225"/>
    </location>
</feature>
<feature type="binding site" evidence="11">
    <location>
        <position position="470"/>
    </location>
    <ligand>
        <name>FAD</name>
        <dbReference type="ChEBI" id="CHEBI:57692"/>
    </ligand>
</feature>
<keyword evidence="10 12" id="KW-0472">Membrane</keyword>
<organism evidence="16 17">
    <name type="scientific">Paramecium octaurelia</name>
    <dbReference type="NCBI Taxonomy" id="43137"/>
    <lineage>
        <taxon>Eukaryota</taxon>
        <taxon>Sar</taxon>
        <taxon>Alveolata</taxon>
        <taxon>Ciliophora</taxon>
        <taxon>Intramacronucleata</taxon>
        <taxon>Oligohymenophorea</taxon>
        <taxon>Peniculida</taxon>
        <taxon>Parameciidae</taxon>
        <taxon>Paramecium</taxon>
    </lineage>
</organism>
<evidence type="ECO:0000256" key="11">
    <source>
        <dbReference type="PIRSR" id="PIRSR601834-1"/>
    </source>
</evidence>